<evidence type="ECO:0000313" key="2">
    <source>
        <dbReference type="EMBL" id="HGM58351.1"/>
    </source>
</evidence>
<keyword evidence="1" id="KW-0812">Transmembrane</keyword>
<protein>
    <submittedName>
        <fullName evidence="2">Uncharacterized protein</fullName>
    </submittedName>
</protein>
<evidence type="ECO:0000256" key="1">
    <source>
        <dbReference type="SAM" id="Phobius"/>
    </source>
</evidence>
<keyword evidence="1" id="KW-0472">Membrane</keyword>
<name>A0A7C4HDH3_STAMA</name>
<comment type="caution">
    <text evidence="2">The sequence shown here is derived from an EMBL/GenBank/DDBJ whole genome shotgun (WGS) entry which is preliminary data.</text>
</comment>
<accession>A0A7C4HDH3</accession>
<gene>
    <name evidence="2" type="ORF">ENU14_02025</name>
</gene>
<proteinExistence type="predicted"/>
<organism evidence="2">
    <name type="scientific">Staphylothermus marinus</name>
    <dbReference type="NCBI Taxonomy" id="2280"/>
    <lineage>
        <taxon>Archaea</taxon>
        <taxon>Thermoproteota</taxon>
        <taxon>Thermoprotei</taxon>
        <taxon>Desulfurococcales</taxon>
        <taxon>Desulfurococcaceae</taxon>
        <taxon>Staphylothermus</taxon>
    </lineage>
</organism>
<feature type="transmembrane region" description="Helical" evidence="1">
    <location>
        <begin position="98"/>
        <end position="117"/>
    </location>
</feature>
<feature type="transmembrane region" description="Helical" evidence="1">
    <location>
        <begin position="59"/>
        <end position="78"/>
    </location>
</feature>
<dbReference type="EMBL" id="DTBJ01000016">
    <property type="protein sequence ID" value="HGM58351.1"/>
    <property type="molecule type" value="Genomic_DNA"/>
</dbReference>
<dbReference type="AlphaFoldDB" id="A0A7C4HDH3"/>
<feature type="transmembrane region" description="Helical" evidence="1">
    <location>
        <begin position="5"/>
        <end position="26"/>
    </location>
</feature>
<keyword evidence="1" id="KW-1133">Transmembrane helix</keyword>
<sequence>MYDLLITMFISIVSGILEIIVDYTIISEVYGIQEILCILILIILFILALFDLKLIVKTIVTVLSIVTLGLHYYVLILVSQHVEVILLPFILIESTRYGSVFSIDFGQLILILIIILWRREIWGFIKKNVLKRNKSVESTGSTYEDRR</sequence>
<feature type="transmembrane region" description="Helical" evidence="1">
    <location>
        <begin position="32"/>
        <end position="52"/>
    </location>
</feature>
<reference evidence="2" key="1">
    <citation type="journal article" date="2020" name="mSystems">
        <title>Genome- and Community-Level Interaction Insights into Carbon Utilization and Element Cycling Functions of Hydrothermarchaeota in Hydrothermal Sediment.</title>
        <authorList>
            <person name="Zhou Z."/>
            <person name="Liu Y."/>
            <person name="Xu W."/>
            <person name="Pan J."/>
            <person name="Luo Z.H."/>
            <person name="Li M."/>
        </authorList>
    </citation>
    <scope>NUCLEOTIDE SEQUENCE [LARGE SCALE GENOMIC DNA]</scope>
    <source>
        <strain evidence="2">SpSt-642</strain>
    </source>
</reference>